<evidence type="ECO:0000313" key="9">
    <source>
        <dbReference type="Proteomes" id="UP000190423"/>
    </source>
</evidence>
<evidence type="ECO:0000256" key="5">
    <source>
        <dbReference type="ARBA" id="ARBA00023015"/>
    </source>
</evidence>
<comment type="similarity">
    <text evidence="2">Belongs to the TrpR family.</text>
</comment>
<dbReference type="GeneID" id="78317390"/>
<protein>
    <submittedName>
        <fullName evidence="8">TrpR family transcriptional regulator, trp operon repressor</fullName>
    </submittedName>
</protein>
<keyword evidence="7" id="KW-0804">Transcription</keyword>
<keyword evidence="9" id="KW-1185">Reference proteome</keyword>
<dbReference type="Proteomes" id="UP000190423">
    <property type="component" value="Unassembled WGS sequence"/>
</dbReference>
<dbReference type="PANTHER" id="PTHR38025:SF1">
    <property type="entry name" value="TRP OPERON REPRESSOR"/>
    <property type="match status" value="1"/>
</dbReference>
<evidence type="ECO:0000313" key="8">
    <source>
        <dbReference type="EMBL" id="SJZ71279.1"/>
    </source>
</evidence>
<evidence type="ECO:0000256" key="6">
    <source>
        <dbReference type="ARBA" id="ARBA00023125"/>
    </source>
</evidence>
<evidence type="ECO:0000256" key="1">
    <source>
        <dbReference type="ARBA" id="ARBA00004496"/>
    </source>
</evidence>
<dbReference type="InterPro" id="IPR010921">
    <property type="entry name" value="Trp_repressor/repl_initiator"/>
</dbReference>
<gene>
    <name evidence="8" type="ORF">SAMN02745149_02120</name>
</gene>
<keyword evidence="3" id="KW-0963">Cytoplasm</keyword>
<dbReference type="EMBL" id="FUWG01000017">
    <property type="protein sequence ID" value="SJZ71279.1"/>
    <property type="molecule type" value="Genomic_DNA"/>
</dbReference>
<dbReference type="OrthoDB" id="370734at2"/>
<evidence type="ECO:0000256" key="3">
    <source>
        <dbReference type="ARBA" id="ARBA00022490"/>
    </source>
</evidence>
<dbReference type="RefSeq" id="WP_078934008.1">
    <property type="nucleotide sequence ID" value="NZ_FUWG01000017.1"/>
</dbReference>
<dbReference type="Gene3D" id="1.10.1270.10">
    <property type="entry name" value="TrpR-like"/>
    <property type="match status" value="1"/>
</dbReference>
<dbReference type="PANTHER" id="PTHR38025">
    <property type="entry name" value="TRP OPERON REPRESSOR"/>
    <property type="match status" value="1"/>
</dbReference>
<evidence type="ECO:0000256" key="7">
    <source>
        <dbReference type="ARBA" id="ARBA00023163"/>
    </source>
</evidence>
<organism evidence="8 9">
    <name type="scientific">Treponema porcinum</name>
    <dbReference type="NCBI Taxonomy" id="261392"/>
    <lineage>
        <taxon>Bacteria</taxon>
        <taxon>Pseudomonadati</taxon>
        <taxon>Spirochaetota</taxon>
        <taxon>Spirochaetia</taxon>
        <taxon>Spirochaetales</taxon>
        <taxon>Treponemataceae</taxon>
        <taxon>Treponema</taxon>
    </lineage>
</organism>
<sequence>MNENDEERLNDSYDELCSLIAGVNDAAFLKEFFGCLFTPAERKDFSERWLLVKEIDAGVTQREIAKKYNMSLCKITRGSKELRKENSAFRKMLDIAESKK</sequence>
<dbReference type="AlphaFoldDB" id="A0A1T4MW48"/>
<proteinExistence type="inferred from homology"/>
<dbReference type="InterPro" id="IPR038116">
    <property type="entry name" value="TrpR-like_sf"/>
</dbReference>
<dbReference type="GO" id="GO:0043565">
    <property type="term" value="F:sequence-specific DNA binding"/>
    <property type="evidence" value="ECO:0007669"/>
    <property type="project" value="InterPro"/>
</dbReference>
<dbReference type="SUPFAM" id="SSF48295">
    <property type="entry name" value="TrpR-like"/>
    <property type="match status" value="1"/>
</dbReference>
<dbReference type="Pfam" id="PF01371">
    <property type="entry name" value="Trp_repressor"/>
    <property type="match status" value="1"/>
</dbReference>
<dbReference type="STRING" id="261392.SAMN02745149_02120"/>
<keyword evidence="4" id="KW-0678">Repressor</keyword>
<dbReference type="InterPro" id="IPR013335">
    <property type="entry name" value="Trp_repress_bac"/>
</dbReference>
<dbReference type="GO" id="GO:0003700">
    <property type="term" value="F:DNA-binding transcription factor activity"/>
    <property type="evidence" value="ECO:0007669"/>
    <property type="project" value="InterPro"/>
</dbReference>
<evidence type="ECO:0000256" key="4">
    <source>
        <dbReference type="ARBA" id="ARBA00022491"/>
    </source>
</evidence>
<keyword evidence="6" id="KW-0238">DNA-binding</keyword>
<dbReference type="InterPro" id="IPR000831">
    <property type="entry name" value="Trp_repress"/>
</dbReference>
<dbReference type="GO" id="GO:0005737">
    <property type="term" value="C:cytoplasm"/>
    <property type="evidence" value="ECO:0007669"/>
    <property type="project" value="UniProtKB-SubCell"/>
</dbReference>
<keyword evidence="5" id="KW-0805">Transcription regulation</keyword>
<comment type="subcellular location">
    <subcellularLocation>
        <location evidence="1">Cytoplasm</location>
    </subcellularLocation>
</comment>
<accession>A0A1T4MW48</accession>
<name>A0A1T4MW48_TREPO</name>
<evidence type="ECO:0000256" key="2">
    <source>
        <dbReference type="ARBA" id="ARBA00007027"/>
    </source>
</evidence>
<reference evidence="8 9" key="1">
    <citation type="submission" date="2017-02" db="EMBL/GenBank/DDBJ databases">
        <authorList>
            <person name="Peterson S.W."/>
        </authorList>
    </citation>
    <scope>NUCLEOTIDE SEQUENCE [LARGE SCALE GENOMIC DNA]</scope>
    <source>
        <strain evidence="8 9">ATCC BAA-908</strain>
    </source>
</reference>